<evidence type="ECO:0000256" key="1">
    <source>
        <dbReference type="SAM" id="Phobius"/>
    </source>
</evidence>
<keyword evidence="1" id="KW-1133">Transmembrane helix</keyword>
<dbReference type="Proteomes" id="UP000233293">
    <property type="component" value="Unassembled WGS sequence"/>
</dbReference>
<keyword evidence="1" id="KW-0812">Transmembrane</keyword>
<reference evidence="3" key="1">
    <citation type="submission" date="2017-12" db="EMBL/GenBank/DDBJ databases">
        <title>Draft genome sequence of Telmatospirillum siberiense 26-4b1T, an acidotolerant peatland alphaproteobacterium potentially involved in sulfur cycling.</title>
        <authorList>
            <person name="Hausmann B."/>
            <person name="Pjevac P."/>
            <person name="Schreck K."/>
            <person name="Herbold C.W."/>
            <person name="Daims H."/>
            <person name="Wagner M."/>
            <person name="Pester M."/>
            <person name="Loy A."/>
        </authorList>
    </citation>
    <scope>NUCLEOTIDE SEQUENCE [LARGE SCALE GENOMIC DNA]</scope>
    <source>
        <strain evidence="3">26-4b1</strain>
    </source>
</reference>
<dbReference type="InterPro" id="IPR019201">
    <property type="entry name" value="DUF2065"/>
</dbReference>
<dbReference type="OrthoDB" id="9815199at2"/>
<protein>
    <submittedName>
        <fullName evidence="2">DUF2065 domain-containing protein</fullName>
    </submittedName>
</protein>
<dbReference type="PANTHER" id="PTHR38602:SF1">
    <property type="entry name" value="INNER MEMBRANE PROTEIN"/>
    <property type="match status" value="1"/>
</dbReference>
<dbReference type="PANTHER" id="PTHR38602">
    <property type="entry name" value="INNER MEMBRANE PROTEIN-RELATED"/>
    <property type="match status" value="1"/>
</dbReference>
<gene>
    <name evidence="2" type="ORF">CWS72_10990</name>
</gene>
<name>A0A2N3PW47_9PROT</name>
<dbReference type="AlphaFoldDB" id="A0A2N3PW47"/>
<proteinExistence type="predicted"/>
<organism evidence="2 3">
    <name type="scientific">Telmatospirillum siberiense</name>
    <dbReference type="NCBI Taxonomy" id="382514"/>
    <lineage>
        <taxon>Bacteria</taxon>
        <taxon>Pseudomonadati</taxon>
        <taxon>Pseudomonadota</taxon>
        <taxon>Alphaproteobacteria</taxon>
        <taxon>Rhodospirillales</taxon>
        <taxon>Rhodospirillaceae</taxon>
        <taxon>Telmatospirillum</taxon>
    </lineage>
</organism>
<evidence type="ECO:0000313" key="3">
    <source>
        <dbReference type="Proteomes" id="UP000233293"/>
    </source>
</evidence>
<evidence type="ECO:0000313" key="2">
    <source>
        <dbReference type="EMBL" id="PKU24617.1"/>
    </source>
</evidence>
<dbReference type="EMBL" id="PIUM01000010">
    <property type="protein sequence ID" value="PKU24617.1"/>
    <property type="molecule type" value="Genomic_DNA"/>
</dbReference>
<dbReference type="Pfam" id="PF09838">
    <property type="entry name" value="DUF2065"/>
    <property type="match status" value="1"/>
</dbReference>
<feature type="transmembrane region" description="Helical" evidence="1">
    <location>
        <begin position="40"/>
        <end position="59"/>
    </location>
</feature>
<keyword evidence="1" id="KW-0472">Membrane</keyword>
<keyword evidence="3" id="KW-1185">Reference proteome</keyword>
<dbReference type="RefSeq" id="WP_101250653.1">
    <property type="nucleotide sequence ID" value="NZ_PIUM01000010.1"/>
</dbReference>
<accession>A0A2N3PW47</accession>
<comment type="caution">
    <text evidence="2">The sequence shown here is derived from an EMBL/GenBank/DDBJ whole genome shotgun (WGS) entry which is preliminary data.</text>
</comment>
<sequence length="65" mass="7006">MRDFLTAVALALTFEGVLYALFPNGMKRMLALMLTRPDQSLRWAGLIAAIAGVALVALIRRGGMA</sequence>